<gene>
    <name evidence="11 13" type="primary">recD</name>
    <name evidence="13" type="ORF">SAE01_34450</name>
</gene>
<dbReference type="Proteomes" id="UP000321513">
    <property type="component" value="Unassembled WGS sequence"/>
</dbReference>
<organism evidence="13 14">
    <name type="scientific">Segetibacter aerophilus</name>
    <dbReference type="NCBI Taxonomy" id="670293"/>
    <lineage>
        <taxon>Bacteria</taxon>
        <taxon>Pseudomonadati</taxon>
        <taxon>Bacteroidota</taxon>
        <taxon>Chitinophagia</taxon>
        <taxon>Chitinophagales</taxon>
        <taxon>Chitinophagaceae</taxon>
        <taxon>Segetibacter</taxon>
    </lineage>
</organism>
<evidence type="ECO:0000313" key="14">
    <source>
        <dbReference type="Proteomes" id="UP000321513"/>
    </source>
</evidence>
<keyword evidence="8 11" id="KW-0238">DNA-binding</keyword>
<keyword evidence="9 11" id="KW-0234">DNA repair</keyword>
<dbReference type="EC" id="5.6.2.3" evidence="11"/>
<proteinExistence type="inferred from homology"/>
<evidence type="ECO:0000256" key="9">
    <source>
        <dbReference type="ARBA" id="ARBA00023204"/>
    </source>
</evidence>
<evidence type="ECO:0000313" key="13">
    <source>
        <dbReference type="EMBL" id="GEO10949.1"/>
    </source>
</evidence>
<dbReference type="GO" id="GO:0003677">
    <property type="term" value="F:DNA binding"/>
    <property type="evidence" value="ECO:0007669"/>
    <property type="project" value="UniProtKB-UniRule"/>
</dbReference>
<evidence type="ECO:0000256" key="4">
    <source>
        <dbReference type="ARBA" id="ARBA00022801"/>
    </source>
</evidence>
<keyword evidence="6 11" id="KW-0269">Exonuclease</keyword>
<dbReference type="PANTHER" id="PTHR43788">
    <property type="entry name" value="DNA2/NAM7 HELICASE FAMILY MEMBER"/>
    <property type="match status" value="1"/>
</dbReference>
<evidence type="ECO:0000259" key="12">
    <source>
        <dbReference type="SMART" id="SM00382"/>
    </source>
</evidence>
<dbReference type="CDD" id="cd18809">
    <property type="entry name" value="SF1_C_RecD"/>
    <property type="match status" value="1"/>
</dbReference>
<keyword evidence="5 11" id="KW-0347">Helicase</keyword>
<dbReference type="InterPro" id="IPR027417">
    <property type="entry name" value="P-loop_NTPase"/>
</dbReference>
<dbReference type="CDD" id="cd17933">
    <property type="entry name" value="DEXSc_RecD-like"/>
    <property type="match status" value="1"/>
</dbReference>
<accession>A0A512BG59</accession>
<comment type="function">
    <text evidence="11">A helicase/nuclease that prepares dsDNA breaks (DSB) for recombinational DNA repair. Binds to DSBs and unwinds DNA via a highly rapid and processive ATP-dependent bidirectional helicase activity. Unwinds dsDNA until it encounters a Chi (crossover hotspot instigator) sequence from the 3' direction. Cuts ssDNA a few nucleotides 3' to the Chi site. The properties and activities of the enzyme are changed at Chi. The Chi-altered holoenzyme produces a long 3'-ssDNA overhang and facilitates RecA-binding to the ssDNA for homologous DNA recombination and repair. Holoenzyme degrades any linearized DNA that is unable to undergo homologous recombination. In the holoenzyme this subunit has ssDNA-dependent ATPase and 5'-3' helicase activity. When added to pre-assembled RecBC greatly stimulates nuclease activity and augments holoenzyme processivity. Negatively regulates the RecA-loading ability of RecBCD.</text>
</comment>
<dbReference type="InterPro" id="IPR041851">
    <property type="entry name" value="RecD_N_sf"/>
</dbReference>
<evidence type="ECO:0000256" key="5">
    <source>
        <dbReference type="ARBA" id="ARBA00022806"/>
    </source>
</evidence>
<dbReference type="PANTHER" id="PTHR43788:SF6">
    <property type="entry name" value="DNA HELICASE B"/>
    <property type="match status" value="1"/>
</dbReference>
<dbReference type="InterPro" id="IPR027785">
    <property type="entry name" value="UvrD-like_helicase_C"/>
</dbReference>
<keyword evidence="3 11" id="KW-0227">DNA damage</keyword>
<reference evidence="13 14" key="1">
    <citation type="submission" date="2019-07" db="EMBL/GenBank/DDBJ databases">
        <title>Whole genome shotgun sequence of Segetibacter aerophilus NBRC 106135.</title>
        <authorList>
            <person name="Hosoyama A."/>
            <person name="Uohara A."/>
            <person name="Ohji S."/>
            <person name="Ichikawa N."/>
        </authorList>
    </citation>
    <scope>NUCLEOTIDE SEQUENCE [LARGE SCALE GENOMIC DNA]</scope>
    <source>
        <strain evidence="13 14">NBRC 106135</strain>
    </source>
</reference>
<evidence type="ECO:0000256" key="10">
    <source>
        <dbReference type="ARBA" id="ARBA00023235"/>
    </source>
</evidence>
<dbReference type="Gene3D" id="3.40.50.300">
    <property type="entry name" value="P-loop containing nucleotide triphosphate hydrolases"/>
    <property type="match status" value="3"/>
</dbReference>
<comment type="similarity">
    <text evidence="11">Belongs to the RecD family.</text>
</comment>
<dbReference type="SUPFAM" id="SSF52540">
    <property type="entry name" value="P-loop containing nucleoside triphosphate hydrolases"/>
    <property type="match status" value="1"/>
</dbReference>
<evidence type="ECO:0000256" key="3">
    <source>
        <dbReference type="ARBA" id="ARBA00022763"/>
    </source>
</evidence>
<comment type="subunit">
    <text evidence="11">Heterotrimer of RecB, RecC and RecD. All subunits contribute to DNA-binding.</text>
</comment>
<dbReference type="EMBL" id="BJYT01000014">
    <property type="protein sequence ID" value="GEO10949.1"/>
    <property type="molecule type" value="Genomic_DNA"/>
</dbReference>
<keyword evidence="2 11" id="KW-0547">Nucleotide-binding</keyword>
<comment type="miscellaneous">
    <text evidence="11">In the RecBCD complex, RecB has a slow 3'-5' helicase, an exonuclease activity and loads RecA onto ssDNA, RecD has a fast 5'-3' helicase activity, while RecC stimulates the ATPase and processivity of the RecB helicase and contributes to recognition of the Chi site.</text>
</comment>
<dbReference type="RefSeq" id="WP_147205060.1">
    <property type="nucleotide sequence ID" value="NZ_BJYT01000014.1"/>
</dbReference>
<dbReference type="GO" id="GO:0009338">
    <property type="term" value="C:exodeoxyribonuclease V complex"/>
    <property type="evidence" value="ECO:0007669"/>
    <property type="project" value="InterPro"/>
</dbReference>
<dbReference type="InterPro" id="IPR050534">
    <property type="entry name" value="Coronavir_polyprotein_1ab"/>
</dbReference>
<keyword evidence="7 11" id="KW-0067">ATP-binding</keyword>
<dbReference type="InterPro" id="IPR003593">
    <property type="entry name" value="AAA+_ATPase"/>
</dbReference>
<dbReference type="Pfam" id="PF13538">
    <property type="entry name" value="UvrD_C_2"/>
    <property type="match status" value="1"/>
</dbReference>
<dbReference type="Pfam" id="PF21185">
    <property type="entry name" value="RecD_N"/>
    <property type="match status" value="1"/>
</dbReference>
<evidence type="ECO:0000256" key="7">
    <source>
        <dbReference type="ARBA" id="ARBA00022840"/>
    </source>
</evidence>
<dbReference type="OrthoDB" id="9803432at2"/>
<comment type="catalytic activity">
    <reaction evidence="11">
        <text>ATP + H2O = ADP + phosphate + H(+)</text>
        <dbReference type="Rhea" id="RHEA:13065"/>
        <dbReference type="ChEBI" id="CHEBI:15377"/>
        <dbReference type="ChEBI" id="CHEBI:15378"/>
        <dbReference type="ChEBI" id="CHEBI:30616"/>
        <dbReference type="ChEBI" id="CHEBI:43474"/>
        <dbReference type="ChEBI" id="CHEBI:456216"/>
        <dbReference type="EC" id="5.6.2.3"/>
    </reaction>
</comment>
<dbReference type="GO" id="GO:0005524">
    <property type="term" value="F:ATP binding"/>
    <property type="evidence" value="ECO:0007669"/>
    <property type="project" value="UniProtKB-UniRule"/>
</dbReference>
<feature type="domain" description="AAA+ ATPase" evidence="12">
    <location>
        <begin position="160"/>
        <end position="360"/>
    </location>
</feature>
<evidence type="ECO:0000256" key="11">
    <source>
        <dbReference type="HAMAP-Rule" id="MF_01487"/>
    </source>
</evidence>
<protein>
    <recommendedName>
        <fullName evidence="11">RecBCD enzyme subunit RecD</fullName>
        <ecNumber evidence="11">5.6.2.3</ecNumber>
    </recommendedName>
    <alternativeName>
        <fullName evidence="11">DNA 5'-3' helicase subunit RecD</fullName>
    </alternativeName>
    <alternativeName>
        <fullName evidence="11">Exonuclease V subunit RecD</fullName>
        <shortName evidence="11">ExoV subunit RecD</shortName>
    </alternativeName>
    <alternativeName>
        <fullName evidence="11">Helicase/nuclease RecBCD subunit RecD</fullName>
    </alternativeName>
</protein>
<dbReference type="GO" id="GO:0043139">
    <property type="term" value="F:5'-3' DNA helicase activity"/>
    <property type="evidence" value="ECO:0007669"/>
    <property type="project" value="UniProtKB-UniRule"/>
</dbReference>
<dbReference type="HAMAP" id="MF_01487">
    <property type="entry name" value="RecD"/>
    <property type="match status" value="1"/>
</dbReference>
<dbReference type="Gene3D" id="1.10.10.1020">
    <property type="entry name" value="RecBCD complex, subunit RecD, N-terminal domain"/>
    <property type="match status" value="1"/>
</dbReference>
<evidence type="ECO:0000256" key="1">
    <source>
        <dbReference type="ARBA" id="ARBA00022722"/>
    </source>
</evidence>
<dbReference type="Pfam" id="PF13245">
    <property type="entry name" value="AAA_19"/>
    <property type="match status" value="1"/>
</dbReference>
<keyword evidence="10 11" id="KW-0413">Isomerase</keyword>
<dbReference type="GO" id="GO:0017116">
    <property type="term" value="F:single-stranded DNA helicase activity"/>
    <property type="evidence" value="ECO:0007669"/>
    <property type="project" value="TreeGrafter"/>
</dbReference>
<evidence type="ECO:0000256" key="8">
    <source>
        <dbReference type="ARBA" id="ARBA00023125"/>
    </source>
</evidence>
<sequence length="600" mass="67247">MQTLNNVHQQFAEFFKSETLKPFAFLVSKKLSEGHICIQVNDAALELEESAFFDAKTVFRNIAKLQEEPLVTTSNGPKQPFVLHNSRLYLQRYFNYETAILKRIKAFVESEKGLFEKRAQQLSSHAAFIRSLFNSAAANENALSGENIDWQLVAAISAVLNNFTIITGGPGTGKTTTVAKVLAILYTLNPDLKVALVAPTGKAAMRMAESLKSSSLNVASDIKEKLQAVTPATIHRLLKYVPDTPYFKHNKENPLNYDVVIVDESSMIDVALFAKLLDATGPETKLVLLGDRDQLASVEAGSLFGDLCRSQSALEFLSPERAAVINSFIAESERQLPPDYFLKSAPHLLSENIIELKKSHRFTSDKGIGKFSKAIIKNDLEGLKEYIENDQDEQVTIDTQYAPELFEKFVEGYAEYIREPDIKKALQKLGQLRVLCAVREGEQGLYSLNTAIENYLRKKKLLDKRSEYYENRPIIVTRNYYSLDLFNGDIGIIRADENGVLKAWFEDSNKELKSVLPGYIAESETVFAMTIHKSQGSEYDKVLVVLPDNTNVRILTRELLYTAVTRPKSKVIVQASEAVILQTAEGVVERASGIMERFDE</sequence>
<dbReference type="AlphaFoldDB" id="A0A512BG59"/>
<dbReference type="GO" id="GO:0016887">
    <property type="term" value="F:ATP hydrolysis activity"/>
    <property type="evidence" value="ECO:0007669"/>
    <property type="project" value="RHEA"/>
</dbReference>
<feature type="binding site" evidence="11">
    <location>
        <begin position="168"/>
        <end position="175"/>
    </location>
    <ligand>
        <name>ATP</name>
        <dbReference type="ChEBI" id="CHEBI:30616"/>
    </ligand>
</feature>
<evidence type="ECO:0000256" key="2">
    <source>
        <dbReference type="ARBA" id="ARBA00022741"/>
    </source>
</evidence>
<dbReference type="SMART" id="SM00382">
    <property type="entry name" value="AAA"/>
    <property type="match status" value="1"/>
</dbReference>
<dbReference type="InterPro" id="IPR006344">
    <property type="entry name" value="RecD"/>
</dbReference>
<comment type="caution">
    <text evidence="13">The sequence shown here is derived from an EMBL/GenBank/DDBJ whole genome shotgun (WGS) entry which is preliminary data.</text>
</comment>
<keyword evidence="14" id="KW-1185">Reference proteome</keyword>
<name>A0A512BG59_9BACT</name>
<dbReference type="InterPro" id="IPR049550">
    <property type="entry name" value="RecD_N"/>
</dbReference>
<keyword evidence="1 11" id="KW-0540">Nuclease</keyword>
<keyword evidence="4 11" id="KW-0378">Hydrolase</keyword>
<evidence type="ECO:0000256" key="6">
    <source>
        <dbReference type="ARBA" id="ARBA00022839"/>
    </source>
</evidence>
<dbReference type="GO" id="GO:0008854">
    <property type="term" value="F:exodeoxyribonuclease V activity"/>
    <property type="evidence" value="ECO:0007669"/>
    <property type="project" value="InterPro"/>
</dbReference>
<dbReference type="NCBIfam" id="TIGR01447">
    <property type="entry name" value="recD"/>
    <property type="match status" value="1"/>
</dbReference>
<dbReference type="GO" id="GO:0000724">
    <property type="term" value="P:double-strand break repair via homologous recombination"/>
    <property type="evidence" value="ECO:0007669"/>
    <property type="project" value="UniProtKB-UniRule"/>
</dbReference>